<keyword evidence="1" id="KW-0812">Transmembrane</keyword>
<gene>
    <name evidence="2" type="ORF">I601_2265</name>
</gene>
<reference evidence="2 3" key="1">
    <citation type="submission" date="2016-03" db="EMBL/GenBank/DDBJ databases">
        <title>Complete genome sequence of a soil Actinobacterium, Nocardioides dokdonensis FR1436.</title>
        <authorList>
            <person name="Kwon S.-K."/>
            <person name="Kim K."/>
            <person name="Kim J.F."/>
        </authorList>
    </citation>
    <scope>NUCLEOTIDE SEQUENCE [LARGE SCALE GENOMIC DNA]</scope>
    <source>
        <strain evidence="2 3">FR1436</strain>
    </source>
</reference>
<dbReference type="STRING" id="1300347.I601_2265"/>
<feature type="transmembrane region" description="Helical" evidence="1">
    <location>
        <begin position="231"/>
        <end position="254"/>
    </location>
</feature>
<dbReference type="EMBL" id="CP015079">
    <property type="protein sequence ID" value="ANH38690.1"/>
    <property type="molecule type" value="Genomic_DNA"/>
</dbReference>
<proteinExistence type="predicted"/>
<feature type="transmembrane region" description="Helical" evidence="1">
    <location>
        <begin position="135"/>
        <end position="158"/>
    </location>
</feature>
<evidence type="ECO:0000313" key="3">
    <source>
        <dbReference type="Proteomes" id="UP000077868"/>
    </source>
</evidence>
<feature type="transmembrane region" description="Helical" evidence="1">
    <location>
        <begin position="99"/>
        <end position="123"/>
    </location>
</feature>
<evidence type="ECO:0000256" key="1">
    <source>
        <dbReference type="SAM" id="Phobius"/>
    </source>
</evidence>
<dbReference type="KEGG" id="ndk:I601_2265"/>
<dbReference type="Gene3D" id="2.30.110.10">
    <property type="entry name" value="Electron Transport, Fmn-binding Protein, Chain A"/>
    <property type="match status" value="1"/>
</dbReference>
<organism evidence="2 3">
    <name type="scientific">Nocardioides dokdonensis FR1436</name>
    <dbReference type="NCBI Taxonomy" id="1300347"/>
    <lineage>
        <taxon>Bacteria</taxon>
        <taxon>Bacillati</taxon>
        <taxon>Actinomycetota</taxon>
        <taxon>Actinomycetes</taxon>
        <taxon>Propionibacteriales</taxon>
        <taxon>Nocardioidaceae</taxon>
        <taxon>Nocardioides</taxon>
    </lineage>
</organism>
<feature type="transmembrane region" description="Helical" evidence="1">
    <location>
        <begin position="59"/>
        <end position="79"/>
    </location>
</feature>
<keyword evidence="1" id="KW-0472">Membrane</keyword>
<protein>
    <recommendedName>
        <fullName evidence="4">DUF385 domain-containing protein</fullName>
    </recommendedName>
</protein>
<dbReference type="InterPro" id="IPR012349">
    <property type="entry name" value="Split_barrel_FMN-bd"/>
</dbReference>
<keyword evidence="3" id="KW-1185">Reference proteome</keyword>
<dbReference type="Proteomes" id="UP000077868">
    <property type="component" value="Chromosome"/>
</dbReference>
<feature type="transmembrane region" description="Helical" evidence="1">
    <location>
        <begin position="203"/>
        <end position="225"/>
    </location>
</feature>
<dbReference type="AlphaFoldDB" id="A0A1A9GLY2"/>
<evidence type="ECO:0000313" key="2">
    <source>
        <dbReference type="EMBL" id="ANH38690.1"/>
    </source>
</evidence>
<dbReference type="PATRIC" id="fig|1300347.3.peg.2260"/>
<accession>A0A1A9GLY2</accession>
<sequence>MGTPVRQSVENFWEGPPALSTGPSALPLDVSVRCTGGMRPGAADLLPRRTSRSASPPRLLIWAAALALAEAVGLAAAAGASQAVTAWSTEPGAKGSTGLALALVVGAGLVEGLALGSAQGWLLGRWLPRLRRTRFVVATLLVAGLGWAAGAAPAVLGQEQAGEAPSTPPLAFMLLGAIGVGLVMGPVLGLAQAWALRPAVRHARAWVVANALAWPVVMVVIFLGASLPGHGWPVAAIVATGGATGAVAGGVLGLTTYWAFGSMTAVPAWDRALLRLLTTSWGWLDGDLVGLEVRGLRTGRTYRMPVRYAVDLEGRLVVAPGEHTGWCGNVHRPTTAVEVLWQGSWLPARAEPVVPGHPDYADARAAYELRWPRAGLPADQVLVWVRTPGADEGEGA</sequence>
<evidence type="ECO:0008006" key="4">
    <source>
        <dbReference type="Google" id="ProtNLM"/>
    </source>
</evidence>
<name>A0A1A9GLY2_9ACTN</name>
<keyword evidence="1" id="KW-1133">Transmembrane helix</keyword>
<feature type="transmembrane region" description="Helical" evidence="1">
    <location>
        <begin position="170"/>
        <end position="191"/>
    </location>
</feature>